<dbReference type="InterPro" id="IPR017441">
    <property type="entry name" value="Protein_kinase_ATP_BS"/>
</dbReference>
<evidence type="ECO:0000259" key="9">
    <source>
        <dbReference type="PROSITE" id="PS50011"/>
    </source>
</evidence>
<dbReference type="InterPro" id="IPR008271">
    <property type="entry name" value="Ser/Thr_kinase_AS"/>
</dbReference>
<dbReference type="STRING" id="1611254.A0A2G5VIC3"/>
<evidence type="ECO:0000256" key="5">
    <source>
        <dbReference type="ARBA" id="ARBA00022840"/>
    </source>
</evidence>
<comment type="caution">
    <text evidence="10">The sequence shown here is derived from an EMBL/GenBank/DDBJ whole genome shotgun (WGS) entry which is preliminary data.</text>
</comment>
<keyword evidence="3 6" id="KW-0547">Nucleotide-binding</keyword>
<feature type="domain" description="Protein kinase" evidence="9">
    <location>
        <begin position="54"/>
        <end position="310"/>
    </location>
</feature>
<dbReference type="Proteomes" id="UP000230233">
    <property type="component" value="Chromosome I"/>
</dbReference>
<dbReference type="InterPro" id="IPR000719">
    <property type="entry name" value="Prot_kinase_dom"/>
</dbReference>
<dbReference type="GO" id="GO:0035556">
    <property type="term" value="P:intracellular signal transduction"/>
    <property type="evidence" value="ECO:0007669"/>
    <property type="project" value="TreeGrafter"/>
</dbReference>
<proteinExistence type="inferred from homology"/>
<evidence type="ECO:0000256" key="1">
    <source>
        <dbReference type="ARBA" id="ARBA00022527"/>
    </source>
</evidence>
<accession>A0A2G5VIC3</accession>
<dbReference type="PROSITE" id="PS00108">
    <property type="entry name" value="PROTEIN_KINASE_ST"/>
    <property type="match status" value="1"/>
</dbReference>
<keyword evidence="11" id="KW-1185">Reference proteome</keyword>
<dbReference type="GO" id="GO:0005524">
    <property type="term" value="F:ATP binding"/>
    <property type="evidence" value="ECO:0007669"/>
    <property type="project" value="UniProtKB-UniRule"/>
</dbReference>
<dbReference type="InterPro" id="IPR011009">
    <property type="entry name" value="Kinase-like_dom_sf"/>
</dbReference>
<dbReference type="PANTHER" id="PTHR24346">
    <property type="entry name" value="MAP/MICROTUBULE AFFINITY-REGULATING KINASE"/>
    <property type="match status" value="1"/>
</dbReference>
<evidence type="ECO:0000256" key="4">
    <source>
        <dbReference type="ARBA" id="ARBA00022777"/>
    </source>
</evidence>
<feature type="region of interest" description="Disordered" evidence="8">
    <location>
        <begin position="1"/>
        <end position="40"/>
    </location>
</feature>
<evidence type="ECO:0000256" key="6">
    <source>
        <dbReference type="PROSITE-ProRule" id="PRU10141"/>
    </source>
</evidence>
<dbReference type="EMBL" id="PDUG01000001">
    <property type="protein sequence ID" value="PIC51502.1"/>
    <property type="molecule type" value="Genomic_DNA"/>
</dbReference>
<dbReference type="Pfam" id="PF00069">
    <property type="entry name" value="Pkinase"/>
    <property type="match status" value="1"/>
</dbReference>
<dbReference type="PANTHER" id="PTHR24346:SF82">
    <property type="entry name" value="KP78A-RELATED"/>
    <property type="match status" value="1"/>
</dbReference>
<feature type="binding site" evidence="6">
    <location>
        <position position="83"/>
    </location>
    <ligand>
        <name>ATP</name>
        <dbReference type="ChEBI" id="CHEBI:30616"/>
    </ligand>
</feature>
<keyword evidence="1 7" id="KW-0723">Serine/threonine-protein kinase</keyword>
<dbReference type="GO" id="GO:0050321">
    <property type="term" value="F:tau-protein kinase activity"/>
    <property type="evidence" value="ECO:0007669"/>
    <property type="project" value="TreeGrafter"/>
</dbReference>
<evidence type="ECO:0000256" key="3">
    <source>
        <dbReference type="ARBA" id="ARBA00022741"/>
    </source>
</evidence>
<keyword evidence="5 6" id="KW-0067">ATP-binding</keyword>
<dbReference type="GO" id="GO:0000226">
    <property type="term" value="P:microtubule cytoskeleton organization"/>
    <property type="evidence" value="ECO:0007669"/>
    <property type="project" value="TreeGrafter"/>
</dbReference>
<evidence type="ECO:0000313" key="11">
    <source>
        <dbReference type="Proteomes" id="UP000230233"/>
    </source>
</evidence>
<dbReference type="SMART" id="SM00220">
    <property type="entry name" value="S_TKc"/>
    <property type="match status" value="1"/>
</dbReference>
<name>A0A2G5VIC3_9PELO</name>
<gene>
    <name evidence="10" type="primary">Cnig_chr_I.g1993</name>
    <name evidence="10" type="ORF">B9Z55_001993</name>
</gene>
<dbReference type="Gene3D" id="1.10.510.10">
    <property type="entry name" value="Transferase(Phosphotransferase) domain 1"/>
    <property type="match status" value="1"/>
</dbReference>
<reference evidence="11" key="1">
    <citation type="submission" date="2017-10" db="EMBL/GenBank/DDBJ databases">
        <title>Rapid genome shrinkage in a self-fertile nematode reveals novel sperm competition proteins.</title>
        <authorList>
            <person name="Yin D."/>
            <person name="Schwarz E.M."/>
            <person name="Thomas C.G."/>
            <person name="Felde R.L."/>
            <person name="Korf I.F."/>
            <person name="Cutter A.D."/>
            <person name="Schartner C.M."/>
            <person name="Ralston E.J."/>
            <person name="Meyer B.J."/>
            <person name="Haag E.S."/>
        </authorList>
    </citation>
    <scope>NUCLEOTIDE SEQUENCE [LARGE SCALE GENOMIC DNA]</scope>
    <source>
        <strain evidence="11">JU1422</strain>
    </source>
</reference>
<sequence length="355" mass="40607">MVKEENTGMVEHPENRTKRFFETFPDVSENQEEPEELSPKTKAFAPTLEKEYKLKFDKILGSGSYSRVARATFGDKKIEVAAKVINITPTREKDDYIKKFLPREKEIVKLLKHDNICRLYEMISFPDHIIFVTEFCAGGDLLRKMKDIKTMNEEEAKFMFRQFIAALTHLQAYNIVHRDLKCENIFLDKYENVKLGDFGFSRILKPGEKSATFCGSRAYVAPEILRGREYSGNAVDVWSTGVILYIMLTGSMPFDDRNPQKMIERQLAHKIKFPKSCTASTSSKALILEILQPHAPNRPTYKAICESEWLRNQPYYMKPDEPPKPTTPCAPVTPTTTPTPAGGPTKPKDSKRQHG</sequence>
<comment type="similarity">
    <text evidence="7">Belongs to the protein kinase superfamily.</text>
</comment>
<evidence type="ECO:0000256" key="7">
    <source>
        <dbReference type="RuleBase" id="RU000304"/>
    </source>
</evidence>
<organism evidence="10 11">
    <name type="scientific">Caenorhabditis nigoni</name>
    <dbReference type="NCBI Taxonomy" id="1611254"/>
    <lineage>
        <taxon>Eukaryota</taxon>
        <taxon>Metazoa</taxon>
        <taxon>Ecdysozoa</taxon>
        <taxon>Nematoda</taxon>
        <taxon>Chromadorea</taxon>
        <taxon>Rhabditida</taxon>
        <taxon>Rhabditina</taxon>
        <taxon>Rhabditomorpha</taxon>
        <taxon>Rhabditoidea</taxon>
        <taxon>Rhabditidae</taxon>
        <taxon>Peloderinae</taxon>
        <taxon>Caenorhabditis</taxon>
    </lineage>
</organism>
<evidence type="ECO:0000256" key="8">
    <source>
        <dbReference type="SAM" id="MobiDB-lite"/>
    </source>
</evidence>
<dbReference type="PROSITE" id="PS50011">
    <property type="entry name" value="PROTEIN_KINASE_DOM"/>
    <property type="match status" value="1"/>
</dbReference>
<dbReference type="FunFam" id="1.10.510.10:FF:000658">
    <property type="entry name" value="Protein CBG12184"/>
    <property type="match status" value="1"/>
</dbReference>
<feature type="compositionally biased region" description="Basic and acidic residues" evidence="8">
    <location>
        <begin position="346"/>
        <end position="355"/>
    </location>
</feature>
<dbReference type="AlphaFoldDB" id="A0A2G5VIC3"/>
<feature type="compositionally biased region" description="Low complexity" evidence="8">
    <location>
        <begin position="327"/>
        <end position="345"/>
    </location>
</feature>
<feature type="region of interest" description="Disordered" evidence="8">
    <location>
        <begin position="315"/>
        <end position="355"/>
    </location>
</feature>
<dbReference type="GO" id="GO:0005737">
    <property type="term" value="C:cytoplasm"/>
    <property type="evidence" value="ECO:0007669"/>
    <property type="project" value="TreeGrafter"/>
</dbReference>
<keyword evidence="2" id="KW-0808">Transferase</keyword>
<evidence type="ECO:0000256" key="2">
    <source>
        <dbReference type="ARBA" id="ARBA00022679"/>
    </source>
</evidence>
<dbReference type="PROSITE" id="PS00107">
    <property type="entry name" value="PROTEIN_KINASE_ATP"/>
    <property type="match status" value="1"/>
</dbReference>
<feature type="compositionally biased region" description="Basic and acidic residues" evidence="8">
    <location>
        <begin position="1"/>
        <end position="21"/>
    </location>
</feature>
<keyword evidence="4" id="KW-0418">Kinase</keyword>
<evidence type="ECO:0000313" key="10">
    <source>
        <dbReference type="EMBL" id="PIC51502.1"/>
    </source>
</evidence>
<dbReference type="OrthoDB" id="193931at2759"/>
<dbReference type="SUPFAM" id="SSF56112">
    <property type="entry name" value="Protein kinase-like (PK-like)"/>
    <property type="match status" value="1"/>
</dbReference>
<protein>
    <recommendedName>
        <fullName evidence="9">Protein kinase domain-containing protein</fullName>
    </recommendedName>
</protein>